<dbReference type="Pfam" id="PF00441">
    <property type="entry name" value="Acyl-CoA_dh_1"/>
    <property type="match status" value="1"/>
</dbReference>
<dbReference type="GO" id="GO:0016627">
    <property type="term" value="F:oxidoreductase activity, acting on the CH-CH group of donors"/>
    <property type="evidence" value="ECO:0007669"/>
    <property type="project" value="InterPro"/>
</dbReference>
<dbReference type="InterPro" id="IPR013786">
    <property type="entry name" value="AcylCoA_DH/ox_N"/>
</dbReference>
<dbReference type="InterPro" id="IPR009075">
    <property type="entry name" value="AcylCo_DH/oxidase_C"/>
</dbReference>
<dbReference type="Gene3D" id="1.10.540.10">
    <property type="entry name" value="Acyl-CoA dehydrogenase/oxidase, N-terminal domain"/>
    <property type="match status" value="1"/>
</dbReference>
<evidence type="ECO:0000256" key="3">
    <source>
        <dbReference type="ARBA" id="ARBA00022630"/>
    </source>
</evidence>
<evidence type="ECO:0000313" key="11">
    <source>
        <dbReference type="Proteomes" id="UP000271469"/>
    </source>
</evidence>
<protein>
    <submittedName>
        <fullName evidence="10">Acyl-CoA dehydrogenase FadE17</fullName>
        <ecNumber evidence="10">1.3.99.-</ecNumber>
    </submittedName>
</protein>
<gene>
    <name evidence="10" type="ORF">D7316_02043</name>
</gene>
<evidence type="ECO:0000259" key="9">
    <source>
        <dbReference type="Pfam" id="PF02771"/>
    </source>
</evidence>
<evidence type="ECO:0000256" key="5">
    <source>
        <dbReference type="ARBA" id="ARBA00023002"/>
    </source>
</evidence>
<dbReference type="KEGG" id="gom:D7316_02043"/>
<evidence type="ECO:0000259" key="7">
    <source>
        <dbReference type="Pfam" id="PF00441"/>
    </source>
</evidence>
<dbReference type="InterPro" id="IPR006091">
    <property type="entry name" value="Acyl-CoA_Oxase/DH_mid-dom"/>
</dbReference>
<dbReference type="InterPro" id="IPR037069">
    <property type="entry name" value="AcylCoA_DH/ox_N_sf"/>
</dbReference>
<dbReference type="PANTHER" id="PTHR43292:SF3">
    <property type="entry name" value="ACYL-COA DEHYDROGENASE FADE29"/>
    <property type="match status" value="1"/>
</dbReference>
<dbReference type="SUPFAM" id="SSF56645">
    <property type="entry name" value="Acyl-CoA dehydrogenase NM domain-like"/>
    <property type="match status" value="1"/>
</dbReference>
<name>A0A3G8JK30_9ACTN</name>
<feature type="domain" description="Acyl-CoA dehydrogenase/oxidase N-terminal" evidence="9">
    <location>
        <begin position="12"/>
        <end position="124"/>
    </location>
</feature>
<dbReference type="FunFam" id="2.40.110.10:FF:000011">
    <property type="entry name" value="Acyl-CoA dehydrogenase FadE34"/>
    <property type="match status" value="1"/>
</dbReference>
<keyword evidence="4 6" id="KW-0274">FAD</keyword>
<dbReference type="InterPro" id="IPR052161">
    <property type="entry name" value="Mycobact_Acyl-CoA_DH"/>
</dbReference>
<evidence type="ECO:0000256" key="1">
    <source>
        <dbReference type="ARBA" id="ARBA00001974"/>
    </source>
</evidence>
<dbReference type="Pfam" id="PF02771">
    <property type="entry name" value="Acyl-CoA_dh_N"/>
    <property type="match status" value="1"/>
</dbReference>
<dbReference type="Gene3D" id="1.20.140.10">
    <property type="entry name" value="Butyryl-CoA Dehydrogenase, subunit A, domain 3"/>
    <property type="match status" value="1"/>
</dbReference>
<dbReference type="OrthoDB" id="2431337at2"/>
<accession>A0A3G8JK30</accession>
<dbReference type="GO" id="GO:0050660">
    <property type="term" value="F:flavin adenine dinucleotide binding"/>
    <property type="evidence" value="ECO:0007669"/>
    <property type="project" value="InterPro"/>
</dbReference>
<comment type="cofactor">
    <cofactor evidence="1 6">
        <name>FAD</name>
        <dbReference type="ChEBI" id="CHEBI:57692"/>
    </cofactor>
</comment>
<dbReference type="SUPFAM" id="SSF47203">
    <property type="entry name" value="Acyl-CoA dehydrogenase C-terminal domain-like"/>
    <property type="match status" value="1"/>
</dbReference>
<dbReference type="InterPro" id="IPR046373">
    <property type="entry name" value="Acyl-CoA_Oxase/DH_mid-dom_sf"/>
</dbReference>
<dbReference type="RefSeq" id="WP_005199475.1">
    <property type="nucleotide sequence ID" value="NZ_CP033972.1"/>
</dbReference>
<keyword evidence="3 6" id="KW-0285">Flavoprotein</keyword>
<dbReference type="Pfam" id="PF02770">
    <property type="entry name" value="Acyl-CoA_dh_M"/>
    <property type="match status" value="1"/>
</dbReference>
<dbReference type="PANTHER" id="PTHR43292">
    <property type="entry name" value="ACYL-COA DEHYDROGENASE"/>
    <property type="match status" value="1"/>
</dbReference>
<keyword evidence="5 6" id="KW-0560">Oxidoreductase</keyword>
<organism evidence="10 11">
    <name type="scientific">Gordonia insulae</name>
    <dbReference type="NCBI Taxonomy" id="2420509"/>
    <lineage>
        <taxon>Bacteria</taxon>
        <taxon>Bacillati</taxon>
        <taxon>Actinomycetota</taxon>
        <taxon>Actinomycetes</taxon>
        <taxon>Mycobacteriales</taxon>
        <taxon>Gordoniaceae</taxon>
        <taxon>Gordonia</taxon>
    </lineage>
</organism>
<proteinExistence type="inferred from homology"/>
<dbReference type="GO" id="GO:0005886">
    <property type="term" value="C:plasma membrane"/>
    <property type="evidence" value="ECO:0007669"/>
    <property type="project" value="TreeGrafter"/>
</dbReference>
<dbReference type="AlphaFoldDB" id="A0A3G8JK30"/>
<dbReference type="EC" id="1.3.99.-" evidence="10"/>
<dbReference type="Proteomes" id="UP000271469">
    <property type="component" value="Chromosome"/>
</dbReference>
<reference evidence="10 11" key="1">
    <citation type="submission" date="2018-11" db="EMBL/GenBank/DDBJ databases">
        <title>Gordonia insulae sp. nov., isolated from an island soil.</title>
        <authorList>
            <person name="Kim Y.S."/>
            <person name="Kim S.B."/>
        </authorList>
    </citation>
    <scope>NUCLEOTIDE SEQUENCE [LARGE SCALE GENOMIC DNA]</scope>
    <source>
        <strain evidence="10 11">MMS17-SY073</strain>
    </source>
</reference>
<keyword evidence="11" id="KW-1185">Reference proteome</keyword>
<sequence length="407" mass="44519">MTTTRPGETPGFRDEVIEFLRDELPTDWQGVGALPAGEREGFVASWRKLAGSRGYLAVTWPEEYGGRGLGKVDHLVVVEEFSRAKVPVGTPGDTVSIKMLGNTINKWGTDTQKAQILPRIISGDDVWCQGYSEPESGSDLSSLRTRAALRGDEWHIDGQKIWTSNAANANWMFLLARTDPAAARTKGITMLIMPMTQPGVEVRPITMLSGASDFCEVFFTDAVTPAANVVGSVNDGWAVANSLLTHERGEEAAVNPVLFAHEFARVLALVRERGADRDPAIRARITRSYTELSAMKAMGDRILDAYIRDGSLGPAASVSKLYWSEYHQRLSSIAVDVLGQDALYWVGDPPMRWFRADDPGAPNTSASWLSIHLQNSLAGTVYAGTSEIQRNIIAERALGLPRESRQS</sequence>
<dbReference type="Gene3D" id="2.40.110.10">
    <property type="entry name" value="Butyryl-CoA Dehydrogenase, subunit A, domain 2"/>
    <property type="match status" value="1"/>
</dbReference>
<evidence type="ECO:0000256" key="6">
    <source>
        <dbReference type="RuleBase" id="RU362125"/>
    </source>
</evidence>
<dbReference type="EMBL" id="CP033972">
    <property type="protein sequence ID" value="AZG45447.1"/>
    <property type="molecule type" value="Genomic_DNA"/>
</dbReference>
<evidence type="ECO:0000313" key="10">
    <source>
        <dbReference type="EMBL" id="AZG45447.1"/>
    </source>
</evidence>
<feature type="domain" description="Acyl-CoA dehydrogenase/oxidase C-terminal" evidence="7">
    <location>
        <begin position="234"/>
        <end position="397"/>
    </location>
</feature>
<evidence type="ECO:0000256" key="2">
    <source>
        <dbReference type="ARBA" id="ARBA00009347"/>
    </source>
</evidence>
<dbReference type="InterPro" id="IPR009100">
    <property type="entry name" value="AcylCoA_DH/oxidase_NM_dom_sf"/>
</dbReference>
<comment type="similarity">
    <text evidence="2 6">Belongs to the acyl-CoA dehydrogenase family.</text>
</comment>
<feature type="domain" description="Acyl-CoA oxidase/dehydrogenase middle" evidence="8">
    <location>
        <begin position="128"/>
        <end position="221"/>
    </location>
</feature>
<evidence type="ECO:0000256" key="4">
    <source>
        <dbReference type="ARBA" id="ARBA00022827"/>
    </source>
</evidence>
<evidence type="ECO:0000259" key="8">
    <source>
        <dbReference type="Pfam" id="PF02770"/>
    </source>
</evidence>
<dbReference type="InterPro" id="IPR036250">
    <property type="entry name" value="AcylCo_DH-like_C"/>
</dbReference>